<dbReference type="HOGENOM" id="CLU_3160957_0_0_1"/>
<evidence type="ECO:0000313" key="1">
    <source>
        <dbReference type="EnsemblPlants" id="KQK90254"/>
    </source>
</evidence>
<proteinExistence type="predicted"/>
<name>K4AI15_SETIT</name>
<keyword evidence="2" id="KW-1185">Reference proteome</keyword>
<accession>K4AI15</accession>
<dbReference type="InParanoid" id="K4AI15"/>
<reference evidence="2" key="1">
    <citation type="journal article" date="2012" name="Nat. Biotechnol.">
        <title>Reference genome sequence of the model plant Setaria.</title>
        <authorList>
            <person name="Bennetzen J.L."/>
            <person name="Schmutz J."/>
            <person name="Wang H."/>
            <person name="Percifield R."/>
            <person name="Hawkins J."/>
            <person name="Pontaroli A.C."/>
            <person name="Estep M."/>
            <person name="Feng L."/>
            <person name="Vaughn J.N."/>
            <person name="Grimwood J."/>
            <person name="Jenkins J."/>
            <person name="Barry K."/>
            <person name="Lindquist E."/>
            <person name="Hellsten U."/>
            <person name="Deshpande S."/>
            <person name="Wang X."/>
            <person name="Wu X."/>
            <person name="Mitros T."/>
            <person name="Triplett J."/>
            <person name="Yang X."/>
            <person name="Ye C.Y."/>
            <person name="Mauro-Herrera M."/>
            <person name="Wang L."/>
            <person name="Li P."/>
            <person name="Sharma M."/>
            <person name="Sharma R."/>
            <person name="Ronald P.C."/>
            <person name="Panaud O."/>
            <person name="Kellogg E.A."/>
            <person name="Brutnell T.P."/>
            <person name="Doust A.N."/>
            <person name="Tuskan G.A."/>
            <person name="Rokhsar D."/>
            <person name="Devos K.M."/>
        </authorList>
    </citation>
    <scope>NUCLEOTIDE SEQUENCE [LARGE SCALE GENOMIC DNA]</scope>
    <source>
        <strain evidence="2">cv. Yugu1</strain>
    </source>
</reference>
<dbReference type="AlphaFoldDB" id="K4AI15"/>
<dbReference type="EnsemblPlants" id="KQK90254">
    <property type="protein sequence ID" value="KQK90254"/>
    <property type="gene ID" value="SETIT_038522mg"/>
</dbReference>
<reference evidence="1" key="2">
    <citation type="submission" date="2018-08" db="UniProtKB">
        <authorList>
            <consortium name="EnsemblPlants"/>
        </authorList>
    </citation>
    <scope>IDENTIFICATION</scope>
    <source>
        <strain evidence="1">Yugu1</strain>
    </source>
</reference>
<sequence>MLFLIKNQMARMICPTFINVTLYFRIGSQIYLLPLIPNVSHLGNQHVL</sequence>
<dbReference type="Proteomes" id="UP000004995">
    <property type="component" value="Unassembled WGS sequence"/>
</dbReference>
<dbReference type="EMBL" id="AGNK02005914">
    <property type="status" value="NOT_ANNOTATED_CDS"/>
    <property type="molecule type" value="Genomic_DNA"/>
</dbReference>
<organism evidence="1 2">
    <name type="scientific">Setaria italica</name>
    <name type="common">Foxtail millet</name>
    <name type="synonym">Panicum italicum</name>
    <dbReference type="NCBI Taxonomy" id="4555"/>
    <lineage>
        <taxon>Eukaryota</taxon>
        <taxon>Viridiplantae</taxon>
        <taxon>Streptophyta</taxon>
        <taxon>Embryophyta</taxon>
        <taxon>Tracheophyta</taxon>
        <taxon>Spermatophyta</taxon>
        <taxon>Magnoliopsida</taxon>
        <taxon>Liliopsida</taxon>
        <taxon>Poales</taxon>
        <taxon>Poaceae</taxon>
        <taxon>PACMAD clade</taxon>
        <taxon>Panicoideae</taxon>
        <taxon>Panicodae</taxon>
        <taxon>Paniceae</taxon>
        <taxon>Cenchrinae</taxon>
        <taxon>Setaria</taxon>
    </lineage>
</organism>
<dbReference type="Gramene" id="KQK90254">
    <property type="protein sequence ID" value="KQK90254"/>
    <property type="gene ID" value="SETIT_038522mg"/>
</dbReference>
<protein>
    <submittedName>
        <fullName evidence="1">Uncharacterized protein</fullName>
    </submittedName>
</protein>
<evidence type="ECO:0000313" key="2">
    <source>
        <dbReference type="Proteomes" id="UP000004995"/>
    </source>
</evidence>